<evidence type="ECO:0000256" key="1">
    <source>
        <dbReference type="SAM" id="Phobius"/>
    </source>
</evidence>
<dbReference type="InterPro" id="IPR000914">
    <property type="entry name" value="SBP_5_dom"/>
</dbReference>
<dbReference type="Pfam" id="PF00496">
    <property type="entry name" value="SBP_bac_5"/>
    <property type="match status" value="1"/>
</dbReference>
<dbReference type="RefSeq" id="WP_341566946.1">
    <property type="nucleotide sequence ID" value="NZ_JBAKAR010000005.1"/>
</dbReference>
<dbReference type="PIRSF" id="PIRSF002741">
    <property type="entry name" value="MppA"/>
    <property type="match status" value="1"/>
</dbReference>
<dbReference type="CDD" id="cd08490">
    <property type="entry name" value="PBP2_NikA_DppA_OppA_like_3"/>
    <property type="match status" value="1"/>
</dbReference>
<keyword evidence="1" id="KW-0812">Transmembrane</keyword>
<comment type="caution">
    <text evidence="3">The sequence shown here is derived from an EMBL/GenBank/DDBJ whole genome shotgun (WGS) entry which is preliminary data.</text>
</comment>
<keyword evidence="1" id="KW-0472">Membrane</keyword>
<dbReference type="PANTHER" id="PTHR30290">
    <property type="entry name" value="PERIPLASMIC BINDING COMPONENT OF ABC TRANSPORTER"/>
    <property type="match status" value="1"/>
</dbReference>
<keyword evidence="1" id="KW-1133">Transmembrane helix</keyword>
<sequence>MTELSYAAIRRRKTRIKAALTGGVGFVLCLMFILFSQATSNNQNHSNTLAISGPWEFTSLEPSKQGYIYTRMNILETLINVDAKGALIPGLARTWQSSADEKIWTLTLQPNVLFQDGSPMNATSVVSALRFAQDKHGTLKKAPIEAIRVKNPQQVEIVLSQPHTVLPALLAHYSTAIMAPSAYNQEGVVTSLIGSGAYVLDTFEPPHKLSVKANPTYWGIKPSIEFAQYLTGHRSESRILQAKSGEADIVYSLDASMLDQLSTADDVKVYSHPIPRTLLLKLNAGHPFLNSVEARQALSLAINRPAIAEQVLHVAEAASDQIFASSMGAWHLDQPQESYSLAKAADLLAGLGWQKDAQGWLVRDGQRFQLTLTTYADRPELTTVSTALQDQWKRLGVDLKVDVTNSSMIPSRHADNTLEVALIARNLGVIADPVSIMANEYTQGGGDWGAMNWYNTQVDQALARLTTQSDQEQAKRDAKLVATAIYQEKPVIAVASYQQHNAVNARIKGYQFDPFLRDYFINKMELVDHVDAH</sequence>
<reference evidence="3 4" key="1">
    <citation type="submission" date="2024-02" db="EMBL/GenBank/DDBJ databases">
        <title>Bacteria isolated from the canopy kelp, Nereocystis luetkeana.</title>
        <authorList>
            <person name="Pfister C.A."/>
            <person name="Younker I.T."/>
            <person name="Light S.H."/>
        </authorList>
    </citation>
    <scope>NUCLEOTIDE SEQUENCE [LARGE SCALE GENOMIC DNA]</scope>
    <source>
        <strain evidence="3 4">TI.4.07</strain>
    </source>
</reference>
<name>A0ABU9G3R9_9GAMM</name>
<accession>A0ABU9G3R9</accession>
<dbReference type="PANTHER" id="PTHR30290:SF83">
    <property type="entry name" value="ABC TRANSPORTER SUBSTRATE-BINDING PROTEIN"/>
    <property type="match status" value="1"/>
</dbReference>
<dbReference type="Gene3D" id="3.40.190.10">
    <property type="entry name" value="Periplasmic binding protein-like II"/>
    <property type="match status" value="1"/>
</dbReference>
<dbReference type="Gene3D" id="3.10.105.10">
    <property type="entry name" value="Dipeptide-binding Protein, Domain 3"/>
    <property type="match status" value="1"/>
</dbReference>
<protein>
    <submittedName>
        <fullName evidence="3">ABC transporter substrate-binding protein</fullName>
    </submittedName>
</protein>
<keyword evidence="4" id="KW-1185">Reference proteome</keyword>
<dbReference type="InterPro" id="IPR030678">
    <property type="entry name" value="Peptide/Ni-bd"/>
</dbReference>
<evidence type="ECO:0000313" key="4">
    <source>
        <dbReference type="Proteomes" id="UP001379949"/>
    </source>
</evidence>
<dbReference type="Proteomes" id="UP001379949">
    <property type="component" value="Unassembled WGS sequence"/>
</dbReference>
<gene>
    <name evidence="3" type="ORF">V6242_08235</name>
</gene>
<evidence type="ECO:0000259" key="2">
    <source>
        <dbReference type="Pfam" id="PF00496"/>
    </source>
</evidence>
<dbReference type="EMBL" id="JBAKAR010000005">
    <property type="protein sequence ID" value="MEL0613132.1"/>
    <property type="molecule type" value="Genomic_DNA"/>
</dbReference>
<dbReference type="SUPFAM" id="SSF53850">
    <property type="entry name" value="Periplasmic binding protein-like II"/>
    <property type="match status" value="1"/>
</dbReference>
<feature type="transmembrane region" description="Helical" evidence="1">
    <location>
        <begin position="18"/>
        <end position="38"/>
    </location>
</feature>
<proteinExistence type="predicted"/>
<organism evidence="3 4">
    <name type="scientific">Marinomonas arenicola</name>
    <dbReference type="NCBI Taxonomy" id="569601"/>
    <lineage>
        <taxon>Bacteria</taxon>
        <taxon>Pseudomonadati</taxon>
        <taxon>Pseudomonadota</taxon>
        <taxon>Gammaproteobacteria</taxon>
        <taxon>Oceanospirillales</taxon>
        <taxon>Oceanospirillaceae</taxon>
        <taxon>Marinomonas</taxon>
    </lineage>
</organism>
<evidence type="ECO:0000313" key="3">
    <source>
        <dbReference type="EMBL" id="MEL0613132.1"/>
    </source>
</evidence>
<feature type="domain" description="Solute-binding protein family 5" evidence="2">
    <location>
        <begin position="87"/>
        <end position="444"/>
    </location>
</feature>
<dbReference type="InterPro" id="IPR039424">
    <property type="entry name" value="SBP_5"/>
</dbReference>